<keyword evidence="8" id="KW-0325">Glycoprotein</keyword>
<dbReference type="PRINTS" id="PR00237">
    <property type="entry name" value="GPCRRHODOPSN"/>
</dbReference>
<evidence type="ECO:0000256" key="4">
    <source>
        <dbReference type="ARBA" id="ARBA00022989"/>
    </source>
</evidence>
<evidence type="ECO:0000256" key="3">
    <source>
        <dbReference type="ARBA" id="ARBA00022692"/>
    </source>
</evidence>
<dbReference type="EMBL" id="MH835294">
    <property type="protein sequence ID" value="QBL02580.1"/>
    <property type="molecule type" value="mRNA"/>
</dbReference>
<dbReference type="InterPro" id="IPR000276">
    <property type="entry name" value="GPCR_Rhodpsn"/>
</dbReference>
<keyword evidence="9 10" id="KW-0807">Transducer</keyword>
<dbReference type="Pfam" id="PF00001">
    <property type="entry name" value="7tm_1"/>
    <property type="match status" value="1"/>
</dbReference>
<keyword evidence="2" id="KW-1003">Cell membrane</keyword>
<dbReference type="PANTHER" id="PTHR24246">
    <property type="entry name" value="OLFACTORY RECEPTOR AND ADENOSINE RECEPTOR"/>
    <property type="match status" value="1"/>
</dbReference>
<evidence type="ECO:0000256" key="8">
    <source>
        <dbReference type="ARBA" id="ARBA00023180"/>
    </source>
</evidence>
<evidence type="ECO:0000259" key="12">
    <source>
        <dbReference type="PROSITE" id="PS50262"/>
    </source>
</evidence>
<reference evidence="13" key="1">
    <citation type="submission" date="2018-09" db="EMBL/GenBank/DDBJ databases">
        <authorList>
            <person name="Nielsen S.K.D."/>
            <person name="Koch T.L."/>
            <person name="Hauser F."/>
            <person name="Garm A."/>
            <person name="Grimmelikhuijzen C.J.P."/>
        </authorList>
    </citation>
    <scope>NUCLEOTIDE SEQUENCE</scope>
</reference>
<feature type="transmembrane region" description="Helical" evidence="11">
    <location>
        <begin position="94"/>
        <end position="116"/>
    </location>
</feature>
<feature type="transmembrane region" description="Helical" evidence="11">
    <location>
        <begin position="57"/>
        <end position="82"/>
    </location>
</feature>
<dbReference type="CDD" id="cd00637">
    <property type="entry name" value="7tm_classA_rhodopsin-like"/>
    <property type="match status" value="1"/>
</dbReference>
<sequence length="317" mass="36288">MVDWCDHGYRMRFDLSKGQRVAFLSLDLVLIPITLVCNLTLLYTLTKTKLYRKISNFFIFGLCISDTCFALVVQPLVAVLLIRYPDQDACIFATIIQFLLFFNGHLSVLLIVAVSVDRFLHMRFLNNYNLFMTPRRGRIMILVAVIIALSIAIGYTVATALQVYIIFNGVVLIIDGIFSTLILLLYMWTFWRIHRHVSDTPHLQSKTEEKARSSLGMAKIVLLILTAVTICYTPYIVVNLIMSYQVAIQGKWPRNVTVAAMYFSYVLVYVNSMLNAVIFMTGNKKCLEFIRRRARSLLKAEDYAVQKEEAMTQSTSL</sequence>
<evidence type="ECO:0000256" key="6">
    <source>
        <dbReference type="ARBA" id="ARBA00023136"/>
    </source>
</evidence>
<evidence type="ECO:0000256" key="10">
    <source>
        <dbReference type="RuleBase" id="RU000688"/>
    </source>
</evidence>
<dbReference type="PROSITE" id="PS00237">
    <property type="entry name" value="G_PROTEIN_RECEP_F1_1"/>
    <property type="match status" value="1"/>
</dbReference>
<dbReference type="GO" id="GO:0005886">
    <property type="term" value="C:plasma membrane"/>
    <property type="evidence" value="ECO:0007669"/>
    <property type="project" value="UniProtKB-SubCell"/>
</dbReference>
<proteinExistence type="evidence at transcript level"/>
<dbReference type="PANTHER" id="PTHR24246:SF27">
    <property type="entry name" value="ADENOSINE RECEPTOR, ISOFORM A"/>
    <property type="match status" value="1"/>
</dbReference>
<keyword evidence="4 11" id="KW-1133">Transmembrane helix</keyword>
<accession>A0A481ZLH1</accession>
<evidence type="ECO:0000256" key="11">
    <source>
        <dbReference type="SAM" id="Phobius"/>
    </source>
</evidence>
<dbReference type="Gene3D" id="1.20.1070.10">
    <property type="entry name" value="Rhodopsin 7-helix transmembrane proteins"/>
    <property type="match status" value="1"/>
</dbReference>
<feature type="transmembrane region" description="Helical" evidence="11">
    <location>
        <begin position="164"/>
        <end position="188"/>
    </location>
</feature>
<keyword evidence="6 11" id="KW-0472">Membrane</keyword>
<keyword evidence="3 10" id="KW-0812">Transmembrane</keyword>
<feature type="transmembrane region" description="Helical" evidence="11">
    <location>
        <begin position="137"/>
        <end position="158"/>
    </location>
</feature>
<keyword evidence="5 10" id="KW-0297">G-protein coupled receptor</keyword>
<evidence type="ECO:0000256" key="1">
    <source>
        <dbReference type="ARBA" id="ARBA00004651"/>
    </source>
</evidence>
<dbReference type="SUPFAM" id="SSF81321">
    <property type="entry name" value="Family A G protein-coupled receptor-like"/>
    <property type="match status" value="1"/>
</dbReference>
<dbReference type="GO" id="GO:0004930">
    <property type="term" value="F:G protein-coupled receptor activity"/>
    <property type="evidence" value="ECO:0007669"/>
    <property type="project" value="UniProtKB-KW"/>
</dbReference>
<evidence type="ECO:0000256" key="2">
    <source>
        <dbReference type="ARBA" id="ARBA00022475"/>
    </source>
</evidence>
<feature type="domain" description="G-protein coupled receptors family 1 profile" evidence="12">
    <location>
        <begin position="37"/>
        <end position="279"/>
    </location>
</feature>
<comment type="similarity">
    <text evidence="10">Belongs to the G-protein coupled receptor 1 family.</text>
</comment>
<keyword evidence="7 10" id="KW-0675">Receptor</keyword>
<dbReference type="InterPro" id="IPR017452">
    <property type="entry name" value="GPCR_Rhodpsn_7TM"/>
</dbReference>
<feature type="transmembrane region" description="Helical" evidence="11">
    <location>
        <begin position="21"/>
        <end position="45"/>
    </location>
</feature>
<evidence type="ECO:0000256" key="7">
    <source>
        <dbReference type="ARBA" id="ARBA00023170"/>
    </source>
</evidence>
<comment type="subcellular location">
    <subcellularLocation>
        <location evidence="1">Cell membrane</location>
        <topology evidence="1">Multi-pass membrane protein</topology>
    </subcellularLocation>
</comment>
<evidence type="ECO:0000256" key="5">
    <source>
        <dbReference type="ARBA" id="ARBA00023040"/>
    </source>
</evidence>
<reference evidence="13" key="2">
    <citation type="journal article" date="2019" name="BMC Genomics">
        <title>De novo transcriptome assembly of the cubomedusa Tripedalia cystophora, including the analysis of a set of genes involved in peptidergic neurotransmission.</title>
        <authorList>
            <person name="Nielsen S.K."/>
            <person name="Koch T.L."/>
            <person name="Hauser F."/>
            <person name="Garm A."/>
            <person name="Grimmelikhuijzen C.J."/>
        </authorList>
    </citation>
    <scope>NUCLEOTIDE SEQUENCE</scope>
</reference>
<dbReference type="AlphaFoldDB" id="A0A481ZLH1"/>
<evidence type="ECO:0000256" key="9">
    <source>
        <dbReference type="ARBA" id="ARBA00023224"/>
    </source>
</evidence>
<feature type="transmembrane region" description="Helical" evidence="11">
    <location>
        <begin position="220"/>
        <end position="242"/>
    </location>
</feature>
<name>A0A481ZLH1_TRICY</name>
<organism evidence="13">
    <name type="scientific">Tripedalia cystophora</name>
    <name type="common">Mangrove box jellyfish</name>
    <dbReference type="NCBI Taxonomy" id="6141"/>
    <lineage>
        <taxon>Eukaryota</taxon>
        <taxon>Metazoa</taxon>
        <taxon>Cnidaria</taxon>
        <taxon>Cubozoa</taxon>
        <taxon>Carybdeida</taxon>
        <taxon>Tripedaliidae</taxon>
        <taxon>Tripedalia</taxon>
    </lineage>
</organism>
<protein>
    <submittedName>
        <fullName evidence="13">Biogenic amine-like GPCR</fullName>
    </submittedName>
</protein>
<dbReference type="PROSITE" id="PS50262">
    <property type="entry name" value="G_PROTEIN_RECEP_F1_2"/>
    <property type="match status" value="1"/>
</dbReference>
<feature type="transmembrane region" description="Helical" evidence="11">
    <location>
        <begin position="262"/>
        <end position="282"/>
    </location>
</feature>
<evidence type="ECO:0000313" key="13">
    <source>
        <dbReference type="EMBL" id="QBL02580.1"/>
    </source>
</evidence>